<protein>
    <submittedName>
        <fullName evidence="3">Perlucin-like protein</fullName>
    </submittedName>
</protein>
<keyword evidence="4" id="KW-1185">Reference proteome</keyword>
<accession>A0A210QLN1</accession>
<dbReference type="AlphaFoldDB" id="A0A210QLN1"/>
<dbReference type="SUPFAM" id="SSF56436">
    <property type="entry name" value="C-type lectin-like"/>
    <property type="match status" value="1"/>
</dbReference>
<gene>
    <name evidence="3" type="ORF">KP79_PYT16321</name>
</gene>
<evidence type="ECO:0000259" key="2">
    <source>
        <dbReference type="PROSITE" id="PS50041"/>
    </source>
</evidence>
<name>A0A210QLN1_MIZYE</name>
<feature type="domain" description="C-type lectin" evidence="2">
    <location>
        <begin position="30"/>
        <end position="151"/>
    </location>
</feature>
<proteinExistence type="predicted"/>
<dbReference type="EMBL" id="NEDP02003013">
    <property type="protein sequence ID" value="OWF49648.1"/>
    <property type="molecule type" value="Genomic_DNA"/>
</dbReference>
<organism evidence="3 4">
    <name type="scientific">Mizuhopecten yessoensis</name>
    <name type="common">Japanese scallop</name>
    <name type="synonym">Patinopecten yessoensis</name>
    <dbReference type="NCBI Taxonomy" id="6573"/>
    <lineage>
        <taxon>Eukaryota</taxon>
        <taxon>Metazoa</taxon>
        <taxon>Spiralia</taxon>
        <taxon>Lophotrochozoa</taxon>
        <taxon>Mollusca</taxon>
        <taxon>Bivalvia</taxon>
        <taxon>Autobranchia</taxon>
        <taxon>Pteriomorphia</taxon>
        <taxon>Pectinida</taxon>
        <taxon>Pectinoidea</taxon>
        <taxon>Pectinidae</taxon>
        <taxon>Mizuhopecten</taxon>
    </lineage>
</organism>
<dbReference type="InterPro" id="IPR016186">
    <property type="entry name" value="C-type_lectin-like/link_sf"/>
</dbReference>
<dbReference type="Pfam" id="PF00059">
    <property type="entry name" value="Lectin_C"/>
    <property type="match status" value="1"/>
</dbReference>
<evidence type="ECO:0000313" key="3">
    <source>
        <dbReference type="EMBL" id="OWF49648.1"/>
    </source>
</evidence>
<dbReference type="OrthoDB" id="6337382at2759"/>
<keyword evidence="1" id="KW-0732">Signal</keyword>
<dbReference type="Gene3D" id="3.10.100.10">
    <property type="entry name" value="Mannose-Binding Protein A, subunit A"/>
    <property type="match status" value="1"/>
</dbReference>
<dbReference type="PROSITE" id="PS50041">
    <property type="entry name" value="C_TYPE_LECTIN_2"/>
    <property type="match status" value="1"/>
</dbReference>
<dbReference type="CDD" id="cd00037">
    <property type="entry name" value="CLECT"/>
    <property type="match status" value="1"/>
</dbReference>
<dbReference type="InterPro" id="IPR001304">
    <property type="entry name" value="C-type_lectin-like"/>
</dbReference>
<dbReference type="InterPro" id="IPR050801">
    <property type="entry name" value="Ca-Dep_Lectins_ImmuneDev"/>
</dbReference>
<dbReference type="PANTHER" id="PTHR22801:SF63">
    <property type="entry name" value="C-TYPE LECTIN DOMAIN-CONTAINING PROTEIN"/>
    <property type="match status" value="1"/>
</dbReference>
<evidence type="ECO:0000313" key="4">
    <source>
        <dbReference type="Proteomes" id="UP000242188"/>
    </source>
</evidence>
<feature type="chain" id="PRO_5013143452" evidence="1">
    <location>
        <begin position="21"/>
        <end position="173"/>
    </location>
</feature>
<reference evidence="3 4" key="1">
    <citation type="journal article" date="2017" name="Nat. Ecol. Evol.">
        <title>Scallop genome provides insights into evolution of bilaterian karyotype and development.</title>
        <authorList>
            <person name="Wang S."/>
            <person name="Zhang J."/>
            <person name="Jiao W."/>
            <person name="Li J."/>
            <person name="Xun X."/>
            <person name="Sun Y."/>
            <person name="Guo X."/>
            <person name="Huan P."/>
            <person name="Dong B."/>
            <person name="Zhang L."/>
            <person name="Hu X."/>
            <person name="Sun X."/>
            <person name="Wang J."/>
            <person name="Zhao C."/>
            <person name="Wang Y."/>
            <person name="Wang D."/>
            <person name="Huang X."/>
            <person name="Wang R."/>
            <person name="Lv J."/>
            <person name="Li Y."/>
            <person name="Zhang Z."/>
            <person name="Liu B."/>
            <person name="Lu W."/>
            <person name="Hui Y."/>
            <person name="Liang J."/>
            <person name="Zhou Z."/>
            <person name="Hou R."/>
            <person name="Li X."/>
            <person name="Liu Y."/>
            <person name="Li H."/>
            <person name="Ning X."/>
            <person name="Lin Y."/>
            <person name="Zhao L."/>
            <person name="Xing Q."/>
            <person name="Dou J."/>
            <person name="Li Y."/>
            <person name="Mao J."/>
            <person name="Guo H."/>
            <person name="Dou H."/>
            <person name="Li T."/>
            <person name="Mu C."/>
            <person name="Jiang W."/>
            <person name="Fu Q."/>
            <person name="Fu X."/>
            <person name="Miao Y."/>
            <person name="Liu J."/>
            <person name="Yu Q."/>
            <person name="Li R."/>
            <person name="Liao H."/>
            <person name="Li X."/>
            <person name="Kong Y."/>
            <person name="Jiang Z."/>
            <person name="Chourrout D."/>
            <person name="Li R."/>
            <person name="Bao Z."/>
        </authorList>
    </citation>
    <scope>NUCLEOTIDE SEQUENCE [LARGE SCALE GENOMIC DNA]</scope>
    <source>
        <strain evidence="3 4">PY_sf001</strain>
    </source>
</reference>
<sequence>MRGLSVALTLLPLLLHVCGACTGGWHSFSHGGPCFKVFHERGINWNEANKRCLSSGTVLAQVPDHSTHTHLINLISSDHSSGFFMIGATNWGGSWKWTNLGSHLTSSHSYWLSGQPDNYCHAGHTCHEGQHCVAYTNKNSDHWGWDDITCSVSNYDYYICEKNAEGHSGPIVG</sequence>
<comment type="caution">
    <text evidence="3">The sequence shown here is derived from an EMBL/GenBank/DDBJ whole genome shotgun (WGS) entry which is preliminary data.</text>
</comment>
<dbReference type="PANTHER" id="PTHR22801">
    <property type="entry name" value="LITHOSTATHINE"/>
    <property type="match status" value="1"/>
</dbReference>
<dbReference type="SMART" id="SM00034">
    <property type="entry name" value="CLECT"/>
    <property type="match status" value="1"/>
</dbReference>
<dbReference type="InterPro" id="IPR016187">
    <property type="entry name" value="CTDL_fold"/>
</dbReference>
<feature type="signal peptide" evidence="1">
    <location>
        <begin position="1"/>
        <end position="20"/>
    </location>
</feature>
<evidence type="ECO:0000256" key="1">
    <source>
        <dbReference type="SAM" id="SignalP"/>
    </source>
</evidence>
<dbReference type="Proteomes" id="UP000242188">
    <property type="component" value="Unassembled WGS sequence"/>
</dbReference>